<evidence type="ECO:0000256" key="5">
    <source>
        <dbReference type="ARBA" id="ARBA00023004"/>
    </source>
</evidence>
<dbReference type="PANTHER" id="PTHR11135">
    <property type="entry name" value="HISTONE ACETYLTRANSFERASE-RELATED"/>
    <property type="match status" value="1"/>
</dbReference>
<gene>
    <name evidence="8" type="ordered locus">Desaci_0731</name>
</gene>
<dbReference type="EMBL" id="CP003639">
    <property type="protein sequence ID" value="AFM39792.1"/>
    <property type="molecule type" value="Genomic_DNA"/>
</dbReference>
<keyword evidence="2" id="KW-0004">4Fe-4S</keyword>
<dbReference type="OrthoDB" id="9801689at2"/>
<evidence type="ECO:0000256" key="4">
    <source>
        <dbReference type="ARBA" id="ARBA00022723"/>
    </source>
</evidence>
<evidence type="ECO:0000256" key="6">
    <source>
        <dbReference type="ARBA" id="ARBA00023014"/>
    </source>
</evidence>
<dbReference type="AlphaFoldDB" id="I4D1W8"/>
<dbReference type="GO" id="GO:0051539">
    <property type="term" value="F:4 iron, 4 sulfur cluster binding"/>
    <property type="evidence" value="ECO:0007669"/>
    <property type="project" value="UniProtKB-KW"/>
</dbReference>
<organism evidence="8 9">
    <name type="scientific">Desulfosporosinus acidiphilus (strain DSM 22704 / JCM 16185 / SJ4)</name>
    <dbReference type="NCBI Taxonomy" id="646529"/>
    <lineage>
        <taxon>Bacteria</taxon>
        <taxon>Bacillati</taxon>
        <taxon>Bacillota</taxon>
        <taxon>Clostridia</taxon>
        <taxon>Eubacteriales</taxon>
        <taxon>Desulfitobacteriaceae</taxon>
        <taxon>Desulfosporosinus</taxon>
    </lineage>
</organism>
<evidence type="ECO:0000259" key="7">
    <source>
        <dbReference type="PROSITE" id="PS51918"/>
    </source>
</evidence>
<dbReference type="InterPro" id="IPR006638">
    <property type="entry name" value="Elp3/MiaA/NifB-like_rSAM"/>
</dbReference>
<dbReference type="InterPro" id="IPR032432">
    <property type="entry name" value="Radical_SAM_C"/>
</dbReference>
<dbReference type="InterPro" id="IPR007197">
    <property type="entry name" value="rSAM"/>
</dbReference>
<proteinExistence type="predicted"/>
<dbReference type="PROSITE" id="PS51918">
    <property type="entry name" value="RADICAL_SAM"/>
    <property type="match status" value="1"/>
</dbReference>
<dbReference type="InterPro" id="IPR023404">
    <property type="entry name" value="rSAM_horseshoe"/>
</dbReference>
<dbReference type="Proteomes" id="UP000002892">
    <property type="component" value="Chromosome"/>
</dbReference>
<dbReference type="eggNOG" id="COG1242">
    <property type="taxonomic scope" value="Bacteria"/>
</dbReference>
<dbReference type="KEGG" id="dai:Desaci_0731"/>
<dbReference type="Pfam" id="PF04055">
    <property type="entry name" value="Radical_SAM"/>
    <property type="match status" value="1"/>
</dbReference>
<feature type="domain" description="Radical SAM core" evidence="7">
    <location>
        <begin position="16"/>
        <end position="257"/>
    </location>
</feature>
<dbReference type="STRING" id="646529.Desaci_0731"/>
<keyword evidence="6" id="KW-0411">Iron-sulfur</keyword>
<dbReference type="HOGENOM" id="CLU_060920_0_0_9"/>
<protein>
    <submittedName>
        <fullName evidence="8">Radical SAM protein, TIGR01212 family</fullName>
    </submittedName>
</protein>
<evidence type="ECO:0000313" key="9">
    <source>
        <dbReference type="Proteomes" id="UP000002892"/>
    </source>
</evidence>
<accession>I4D1W8</accession>
<dbReference type="NCBIfam" id="TIGR01212">
    <property type="entry name" value="TIGR01212 family radical SAM protein"/>
    <property type="match status" value="1"/>
</dbReference>
<dbReference type="SMART" id="SM00729">
    <property type="entry name" value="Elp3"/>
    <property type="match status" value="1"/>
</dbReference>
<sequence>MQKKRYFTFNEHLRQRFGEKIFKISLDAGFTCPNRDGTLGRQGCIYCSERGSGDFAGRQELSIHHQFCEVKERMKKKWPKAKYLAYFQAFTNTYAPVERLREVYEASLLEEGVVGLSISTRPDCLPEEVLDYLEELNRRTYLWVELGLQSIHDRSLERIARGHDYAQFLRGLDQLQARGIRVCAHIILGLPGESREEMIETALAAAHLPLQGLKIHLLHVLKGTPLASFYRNHPFELMTKEDYVSLVVDMLEILPPEMIIHRLTGDGPPDDLIGPLWSRKKWEVLNAIDAELIRRDTWQGKRFQKQKVIPRDYLAAEERRDTV</sequence>
<dbReference type="SFLD" id="SFLDG01086">
    <property type="entry name" value="elongater_protein-like"/>
    <property type="match status" value="1"/>
</dbReference>
<dbReference type="GO" id="GO:0003824">
    <property type="term" value="F:catalytic activity"/>
    <property type="evidence" value="ECO:0007669"/>
    <property type="project" value="InterPro"/>
</dbReference>
<reference evidence="8 9" key="1">
    <citation type="journal article" date="2012" name="J. Bacteriol.">
        <title>Complete genome sequences of Desulfosporosinus orientis DSM765T, Desulfosporosinus youngiae DSM17734T, Desulfosporosinus meridiei DSM13257T, and Desulfosporosinus acidiphilus DSM22704T.</title>
        <authorList>
            <person name="Pester M."/>
            <person name="Brambilla E."/>
            <person name="Alazard D."/>
            <person name="Rattei T."/>
            <person name="Weinmaier T."/>
            <person name="Han J."/>
            <person name="Lucas S."/>
            <person name="Lapidus A."/>
            <person name="Cheng J.F."/>
            <person name="Goodwin L."/>
            <person name="Pitluck S."/>
            <person name="Peters L."/>
            <person name="Ovchinnikova G."/>
            <person name="Teshima H."/>
            <person name="Detter J.C."/>
            <person name="Han C.S."/>
            <person name="Tapia R."/>
            <person name="Land M.L."/>
            <person name="Hauser L."/>
            <person name="Kyrpides N.C."/>
            <person name="Ivanova N.N."/>
            <person name="Pagani I."/>
            <person name="Huntmann M."/>
            <person name="Wei C.L."/>
            <person name="Davenport K.W."/>
            <person name="Daligault H."/>
            <person name="Chain P.S."/>
            <person name="Chen A."/>
            <person name="Mavromatis K."/>
            <person name="Markowitz V."/>
            <person name="Szeto E."/>
            <person name="Mikhailova N."/>
            <person name="Pati A."/>
            <person name="Wagner M."/>
            <person name="Woyke T."/>
            <person name="Ollivier B."/>
            <person name="Klenk H.P."/>
            <person name="Spring S."/>
            <person name="Loy A."/>
        </authorList>
    </citation>
    <scope>NUCLEOTIDE SEQUENCE [LARGE SCALE GENOMIC DNA]</scope>
    <source>
        <strain evidence="9">DSM 22704 / JCM 16185 / SJ4</strain>
    </source>
</reference>
<keyword evidence="3" id="KW-0949">S-adenosyl-L-methionine</keyword>
<dbReference type="SUPFAM" id="SSF102114">
    <property type="entry name" value="Radical SAM enzymes"/>
    <property type="match status" value="1"/>
</dbReference>
<evidence type="ECO:0000256" key="1">
    <source>
        <dbReference type="ARBA" id="ARBA00001966"/>
    </source>
</evidence>
<dbReference type="InterPro" id="IPR039661">
    <property type="entry name" value="ELP3"/>
</dbReference>
<dbReference type="RefSeq" id="WP_014825803.1">
    <property type="nucleotide sequence ID" value="NC_018068.1"/>
</dbReference>
<dbReference type="SFLD" id="SFLDG01091">
    <property type="entry name" value="uncharacterized_CHP01210-like"/>
    <property type="match status" value="1"/>
</dbReference>
<evidence type="ECO:0000313" key="8">
    <source>
        <dbReference type="EMBL" id="AFM39792.1"/>
    </source>
</evidence>
<comment type="cofactor">
    <cofactor evidence="1">
        <name>[4Fe-4S] cluster</name>
        <dbReference type="ChEBI" id="CHEBI:49883"/>
    </cofactor>
</comment>
<dbReference type="PANTHER" id="PTHR11135:SF1">
    <property type="entry name" value="PROTEIN YHCC"/>
    <property type="match status" value="1"/>
</dbReference>
<dbReference type="SFLD" id="SFLDS00029">
    <property type="entry name" value="Radical_SAM"/>
    <property type="match status" value="1"/>
</dbReference>
<evidence type="ECO:0000256" key="2">
    <source>
        <dbReference type="ARBA" id="ARBA00022485"/>
    </source>
</evidence>
<keyword evidence="4" id="KW-0479">Metal-binding</keyword>
<evidence type="ECO:0000256" key="3">
    <source>
        <dbReference type="ARBA" id="ARBA00022691"/>
    </source>
</evidence>
<keyword evidence="5" id="KW-0408">Iron</keyword>
<dbReference type="InterPro" id="IPR005911">
    <property type="entry name" value="YhcC-like"/>
</dbReference>
<dbReference type="InterPro" id="IPR058240">
    <property type="entry name" value="rSAM_sf"/>
</dbReference>
<dbReference type="Gene3D" id="3.80.30.20">
    <property type="entry name" value="tm_1862 like domain"/>
    <property type="match status" value="1"/>
</dbReference>
<dbReference type="GO" id="GO:0046872">
    <property type="term" value="F:metal ion binding"/>
    <property type="evidence" value="ECO:0007669"/>
    <property type="project" value="UniProtKB-KW"/>
</dbReference>
<dbReference type="Pfam" id="PF16199">
    <property type="entry name" value="Radical_SAM_C"/>
    <property type="match status" value="1"/>
</dbReference>
<keyword evidence="9" id="KW-1185">Reference proteome</keyword>
<name>I4D1W8_DESAJ</name>